<protein>
    <submittedName>
        <fullName evidence="2">Uncharacterized protein</fullName>
    </submittedName>
</protein>
<keyword evidence="1" id="KW-1133">Transmembrane helix</keyword>
<dbReference type="Proteomes" id="UP001152747">
    <property type="component" value="Unassembled WGS sequence"/>
</dbReference>
<evidence type="ECO:0000313" key="3">
    <source>
        <dbReference type="Proteomes" id="UP001152747"/>
    </source>
</evidence>
<evidence type="ECO:0000313" key="2">
    <source>
        <dbReference type="EMBL" id="CAI5456726.1"/>
    </source>
</evidence>
<dbReference type="AlphaFoldDB" id="A0A9P1J202"/>
<gene>
    <name evidence="2" type="ORF">CAMP_LOCUS19363</name>
</gene>
<keyword evidence="1" id="KW-0812">Transmembrane</keyword>
<comment type="caution">
    <text evidence="2">The sequence shown here is derived from an EMBL/GenBank/DDBJ whole genome shotgun (WGS) entry which is preliminary data.</text>
</comment>
<keyword evidence="1" id="KW-0472">Membrane</keyword>
<organism evidence="2 3">
    <name type="scientific">Caenorhabditis angaria</name>
    <dbReference type="NCBI Taxonomy" id="860376"/>
    <lineage>
        <taxon>Eukaryota</taxon>
        <taxon>Metazoa</taxon>
        <taxon>Ecdysozoa</taxon>
        <taxon>Nematoda</taxon>
        <taxon>Chromadorea</taxon>
        <taxon>Rhabditida</taxon>
        <taxon>Rhabditina</taxon>
        <taxon>Rhabditomorpha</taxon>
        <taxon>Rhabditoidea</taxon>
        <taxon>Rhabditidae</taxon>
        <taxon>Peloderinae</taxon>
        <taxon>Caenorhabditis</taxon>
    </lineage>
</organism>
<accession>A0A9P1J202</accession>
<name>A0A9P1J202_9PELO</name>
<sequence>MLVDDRVALAKLSVALKDFKKVIDAPQFTKIVRKAKFPMKALETKMAEIEFVTWDPKANYSHETVVNVIKFMEETMEKGYQLLSLILGCQIVVIFTMLVDDRVALAKLAVYR</sequence>
<feature type="transmembrane region" description="Helical" evidence="1">
    <location>
        <begin position="80"/>
        <end position="99"/>
    </location>
</feature>
<evidence type="ECO:0000256" key="1">
    <source>
        <dbReference type="SAM" id="Phobius"/>
    </source>
</evidence>
<proteinExistence type="predicted"/>
<dbReference type="EMBL" id="CANHGI010000006">
    <property type="protein sequence ID" value="CAI5456726.1"/>
    <property type="molecule type" value="Genomic_DNA"/>
</dbReference>
<keyword evidence="3" id="KW-1185">Reference proteome</keyword>
<reference evidence="2" key="1">
    <citation type="submission" date="2022-11" db="EMBL/GenBank/DDBJ databases">
        <authorList>
            <person name="Kikuchi T."/>
        </authorList>
    </citation>
    <scope>NUCLEOTIDE SEQUENCE</scope>
    <source>
        <strain evidence="2">PS1010</strain>
    </source>
</reference>